<dbReference type="SUPFAM" id="SSF52172">
    <property type="entry name" value="CheY-like"/>
    <property type="match status" value="1"/>
</dbReference>
<dbReference type="STRING" id="313596.RB2501_15854"/>
<dbReference type="Gene3D" id="2.40.50.1020">
    <property type="entry name" value="LytTr DNA-binding domain"/>
    <property type="match status" value="1"/>
</dbReference>
<keyword evidence="5" id="KW-1185">Reference proteome</keyword>
<dbReference type="PANTHER" id="PTHR37299">
    <property type="entry name" value="TRANSCRIPTIONAL REGULATOR-RELATED"/>
    <property type="match status" value="1"/>
</dbReference>
<dbReference type="Gene3D" id="3.40.50.2300">
    <property type="match status" value="1"/>
</dbReference>
<dbReference type="GO" id="GO:0000156">
    <property type="term" value="F:phosphorelay response regulator activity"/>
    <property type="evidence" value="ECO:0007669"/>
    <property type="project" value="InterPro"/>
</dbReference>
<evidence type="ECO:0000313" key="4">
    <source>
        <dbReference type="EMBL" id="EAR15817.1"/>
    </source>
</evidence>
<evidence type="ECO:0000313" key="5">
    <source>
        <dbReference type="Proteomes" id="UP000009049"/>
    </source>
</evidence>
<dbReference type="AlphaFoldDB" id="A4CLR8"/>
<gene>
    <name evidence="4" type="ordered locus">RB2501_15854</name>
</gene>
<dbReference type="EMBL" id="CP001712">
    <property type="protein sequence ID" value="EAR15817.1"/>
    <property type="molecule type" value="Genomic_DNA"/>
</dbReference>
<dbReference type="KEGG" id="rbi:RB2501_15854"/>
<evidence type="ECO:0000256" key="1">
    <source>
        <dbReference type="PROSITE-ProRule" id="PRU00169"/>
    </source>
</evidence>
<dbReference type="InterPro" id="IPR046947">
    <property type="entry name" value="LytR-like"/>
</dbReference>
<dbReference type="InterPro" id="IPR007492">
    <property type="entry name" value="LytTR_DNA-bd_dom"/>
</dbReference>
<evidence type="ECO:0000259" key="3">
    <source>
        <dbReference type="PROSITE" id="PS50930"/>
    </source>
</evidence>
<comment type="caution">
    <text evidence="1">Lacks conserved residue(s) required for the propagation of feature annotation.</text>
</comment>
<dbReference type="PROSITE" id="PS50110">
    <property type="entry name" value="RESPONSE_REGULATORY"/>
    <property type="match status" value="1"/>
</dbReference>
<feature type="domain" description="HTH LytTR-type" evidence="3">
    <location>
        <begin position="142"/>
        <end position="236"/>
    </location>
</feature>
<name>A4CLR8_ROBBH</name>
<protein>
    <submittedName>
        <fullName evidence="4">Transcriptional regulator, LytR/AlgR family protein</fullName>
    </submittedName>
</protein>
<dbReference type="Pfam" id="PF04397">
    <property type="entry name" value="LytTR"/>
    <property type="match status" value="1"/>
</dbReference>
<proteinExistence type="predicted"/>
<reference evidence="4 5" key="1">
    <citation type="journal article" date="2009" name="J. Bacteriol.">
        <title>Complete genome sequence of Robiginitalea biformata HTCC2501.</title>
        <authorList>
            <person name="Oh H.M."/>
            <person name="Giovannoni S.J."/>
            <person name="Lee K."/>
            <person name="Ferriera S."/>
            <person name="Johnson J."/>
            <person name="Cho J.C."/>
        </authorList>
    </citation>
    <scope>NUCLEOTIDE SEQUENCE [LARGE SCALE GENOMIC DNA]</scope>
    <source>
        <strain evidence="5">ATCC BAA-864 / HTCC2501 / KCTC 12146</strain>
    </source>
</reference>
<evidence type="ECO:0000259" key="2">
    <source>
        <dbReference type="PROSITE" id="PS50110"/>
    </source>
</evidence>
<feature type="domain" description="Response regulatory" evidence="2">
    <location>
        <begin position="4"/>
        <end position="119"/>
    </location>
</feature>
<dbReference type="PANTHER" id="PTHR37299:SF1">
    <property type="entry name" value="STAGE 0 SPORULATION PROTEIN A HOMOLOG"/>
    <property type="match status" value="1"/>
</dbReference>
<dbReference type="PROSITE" id="PS50930">
    <property type="entry name" value="HTH_LYTTR"/>
    <property type="match status" value="1"/>
</dbReference>
<dbReference type="InterPro" id="IPR001789">
    <property type="entry name" value="Sig_transdc_resp-reg_receiver"/>
</dbReference>
<organism evidence="4 5">
    <name type="scientific">Robiginitalea biformata (strain ATCC BAA-864 / DSM 15991 / KCTC 12146 / HTCC2501)</name>
    <dbReference type="NCBI Taxonomy" id="313596"/>
    <lineage>
        <taxon>Bacteria</taxon>
        <taxon>Pseudomonadati</taxon>
        <taxon>Bacteroidota</taxon>
        <taxon>Flavobacteriia</taxon>
        <taxon>Flavobacteriales</taxon>
        <taxon>Flavobacteriaceae</taxon>
        <taxon>Robiginitalea</taxon>
    </lineage>
</organism>
<dbReference type="Proteomes" id="UP000009049">
    <property type="component" value="Chromosome"/>
</dbReference>
<dbReference type="SMART" id="SM00850">
    <property type="entry name" value="LytTR"/>
    <property type="match status" value="1"/>
</dbReference>
<dbReference type="GO" id="GO:0003677">
    <property type="term" value="F:DNA binding"/>
    <property type="evidence" value="ECO:0007669"/>
    <property type="project" value="InterPro"/>
</dbReference>
<dbReference type="InterPro" id="IPR011006">
    <property type="entry name" value="CheY-like_superfamily"/>
</dbReference>
<dbReference type="RefSeq" id="WP_015755132.1">
    <property type="nucleotide sequence ID" value="NC_013222.1"/>
</dbReference>
<dbReference type="eggNOG" id="COG3279">
    <property type="taxonomic scope" value="Bacteria"/>
</dbReference>
<dbReference type="HOGENOM" id="CLU_000445_14_5_10"/>
<dbReference type="OrthoDB" id="2168082at2"/>
<accession>A4CLR8</accession>
<sequence>MEFNYSIVDPNAATFLQLQHFLEEYEGLQCVAHDTEPRKALDSILKYNPDVLFINLQECATECFSMVRDLYQYLDTPPVCIGLAQTKDFAYEALKHQFFDYWMLPFSEFDIRKTLLKLGKRLPAPAESPVICLQSYKDYQFLDTNEILYLKADNNATDFILKDGTKISAFKTLKSFEQQLPANFVRVHQSYILNQDYISRINYGKNRCTLKFAKAELPFSRGYRQNVDALKQALSLKSLSGNN</sequence>